<evidence type="ECO:0000256" key="7">
    <source>
        <dbReference type="HAMAP-Rule" id="MF_00323"/>
    </source>
</evidence>
<comment type="subcellular location">
    <subcellularLocation>
        <location evidence="7 8">Cytoplasm</location>
    </subcellularLocation>
</comment>
<evidence type="ECO:0000256" key="4">
    <source>
        <dbReference type="ARBA" id="ARBA00023239"/>
    </source>
</evidence>
<name>A0ABQ0AAB7_9GAMM</name>
<dbReference type="InterPro" id="IPR033644">
    <property type="entry name" value="Ferrochelatase_C"/>
</dbReference>
<dbReference type="EMBL" id="BAABWN010000007">
    <property type="protein sequence ID" value="GAA6168512.1"/>
    <property type="molecule type" value="Genomic_DNA"/>
</dbReference>
<comment type="similarity">
    <text evidence="1 7 8">Belongs to the ferrochelatase family.</text>
</comment>
<comment type="function">
    <text evidence="7 8">Catalyzes the ferrous insertion into protoporphyrin IX.</text>
</comment>
<evidence type="ECO:0000313" key="9">
    <source>
        <dbReference type="EMBL" id="GAA6168512.1"/>
    </source>
</evidence>
<evidence type="ECO:0000256" key="8">
    <source>
        <dbReference type="RuleBase" id="RU000607"/>
    </source>
</evidence>
<feature type="binding site" evidence="7">
    <location>
        <position position="286"/>
    </location>
    <ligand>
        <name>Fe(2+)</name>
        <dbReference type="ChEBI" id="CHEBI:29033"/>
    </ligand>
</feature>
<dbReference type="InterPro" id="IPR033659">
    <property type="entry name" value="Ferrochelatase_N"/>
</dbReference>
<dbReference type="Gene3D" id="3.40.50.1400">
    <property type="match status" value="2"/>
</dbReference>
<keyword evidence="7" id="KW-0479">Metal-binding</keyword>
<dbReference type="Proteomes" id="UP001465153">
    <property type="component" value="Unassembled WGS sequence"/>
</dbReference>
<evidence type="ECO:0000256" key="2">
    <source>
        <dbReference type="ARBA" id="ARBA00023004"/>
    </source>
</evidence>
<keyword evidence="2 7" id="KW-0408">Iron</keyword>
<organism evidence="9 10">
    <name type="scientific">Sessilibacter corallicola</name>
    <dbReference type="NCBI Taxonomy" id="2904075"/>
    <lineage>
        <taxon>Bacteria</taxon>
        <taxon>Pseudomonadati</taxon>
        <taxon>Pseudomonadota</taxon>
        <taxon>Gammaproteobacteria</taxon>
        <taxon>Cellvibrionales</taxon>
        <taxon>Cellvibrionaceae</taxon>
        <taxon>Sessilibacter</taxon>
    </lineage>
</organism>
<dbReference type="InterPro" id="IPR001015">
    <property type="entry name" value="Ferrochelatase"/>
</dbReference>
<evidence type="ECO:0000256" key="1">
    <source>
        <dbReference type="ARBA" id="ARBA00007718"/>
    </source>
</evidence>
<evidence type="ECO:0000313" key="10">
    <source>
        <dbReference type="Proteomes" id="UP001465153"/>
    </source>
</evidence>
<evidence type="ECO:0000256" key="6">
    <source>
        <dbReference type="ARBA" id="ARBA00024536"/>
    </source>
</evidence>
<accession>A0ABQ0AAB7</accession>
<comment type="caution">
    <text evidence="9">The sequence shown here is derived from an EMBL/GenBank/DDBJ whole genome shotgun (WGS) entry which is preliminary data.</text>
</comment>
<evidence type="ECO:0000256" key="3">
    <source>
        <dbReference type="ARBA" id="ARBA00023133"/>
    </source>
</evidence>
<dbReference type="CDD" id="cd03411">
    <property type="entry name" value="Ferrochelatase_N"/>
    <property type="match status" value="1"/>
</dbReference>
<comment type="catalytic activity">
    <reaction evidence="7 8">
        <text>heme b + 2 H(+) = protoporphyrin IX + Fe(2+)</text>
        <dbReference type="Rhea" id="RHEA:22584"/>
        <dbReference type="ChEBI" id="CHEBI:15378"/>
        <dbReference type="ChEBI" id="CHEBI:29033"/>
        <dbReference type="ChEBI" id="CHEBI:57306"/>
        <dbReference type="ChEBI" id="CHEBI:60344"/>
        <dbReference type="EC" id="4.98.1.1"/>
    </reaction>
</comment>
<comment type="pathway">
    <text evidence="7 8">Porphyrin-containing compound metabolism; protoheme biosynthesis; protoheme from protoporphyrin-IX: step 1/1.</text>
</comment>
<evidence type="ECO:0000256" key="5">
    <source>
        <dbReference type="ARBA" id="ARBA00023244"/>
    </source>
</evidence>
<keyword evidence="3 7" id="KW-0350">Heme biosynthesis</keyword>
<dbReference type="NCBIfam" id="TIGR00109">
    <property type="entry name" value="hemH"/>
    <property type="match status" value="1"/>
</dbReference>
<feature type="binding site" evidence="7">
    <location>
        <position position="205"/>
    </location>
    <ligand>
        <name>Fe(2+)</name>
        <dbReference type="ChEBI" id="CHEBI:29033"/>
    </ligand>
</feature>
<comment type="catalytic activity">
    <reaction evidence="6">
        <text>Fe-coproporphyrin III + 2 H(+) = coproporphyrin III + Fe(2+)</text>
        <dbReference type="Rhea" id="RHEA:49572"/>
        <dbReference type="ChEBI" id="CHEBI:15378"/>
        <dbReference type="ChEBI" id="CHEBI:29033"/>
        <dbReference type="ChEBI" id="CHEBI:68438"/>
        <dbReference type="ChEBI" id="CHEBI:131725"/>
        <dbReference type="EC" id="4.99.1.9"/>
    </reaction>
    <physiologicalReaction direction="right-to-left" evidence="6">
        <dbReference type="Rhea" id="RHEA:49574"/>
    </physiologicalReaction>
</comment>
<dbReference type="EC" id="4.98.1.1" evidence="7 8"/>
<keyword evidence="7 8" id="KW-0963">Cytoplasm</keyword>
<dbReference type="PROSITE" id="PS00534">
    <property type="entry name" value="FERROCHELATASE"/>
    <property type="match status" value="1"/>
</dbReference>
<dbReference type="SUPFAM" id="SSF53800">
    <property type="entry name" value="Chelatase"/>
    <property type="match status" value="1"/>
</dbReference>
<dbReference type="PANTHER" id="PTHR11108">
    <property type="entry name" value="FERROCHELATASE"/>
    <property type="match status" value="1"/>
</dbReference>
<keyword evidence="5 7" id="KW-0627">Porphyrin biosynthesis</keyword>
<gene>
    <name evidence="7 9" type="primary">hemH</name>
    <name evidence="9" type="ORF">NBRC116591_23230</name>
</gene>
<dbReference type="CDD" id="cd00419">
    <property type="entry name" value="Ferrochelatase_C"/>
    <property type="match status" value="1"/>
</dbReference>
<keyword evidence="4 7" id="KW-0456">Lyase</keyword>
<reference evidence="9 10" key="1">
    <citation type="submission" date="2024-04" db="EMBL/GenBank/DDBJ databases">
        <title>Draft genome sequence of Sessilibacter corallicola NBRC 116591.</title>
        <authorList>
            <person name="Miyakawa T."/>
            <person name="Kusuya Y."/>
            <person name="Miura T."/>
        </authorList>
    </citation>
    <scope>NUCLEOTIDE SEQUENCE [LARGE SCALE GENOMIC DNA]</scope>
    <source>
        <strain evidence="9 10">KU-00831-HH</strain>
    </source>
</reference>
<sequence>MKYINSDKFDHQQDEKIGVLITNLGTPDAPTPKKLKTYLKEFLSDPRVVEFPRFLWWMILNFVILQIRPKRSAQAYETVWTEEGSPLLTITQAQQEKLQAQLSDYHVEFAMRYGNPSVSSKIQSMMESGVRKLLILPLYPQYCAATTASTFDAVAKDFTQRRWIPELRFVNHYHDHPLYIQACAEQIQQFQQKNGEPDLLVLSYHGIPKRYLTNGDPYFCECHKTSRLIAQALGLNENQYKTTFQSRFGREEWLQPYTDETMKSLPTDGVKSVQVFCPGFSADCLETIEEIAVENKHYFIDSGGEKFDYIPALNAEDNHIHALTEIAKTHLEGWQIQKEDRAHQKSAAKKLGAAS</sequence>
<dbReference type="RefSeq" id="WP_353303220.1">
    <property type="nucleotide sequence ID" value="NZ_BAABWN010000007.1"/>
</dbReference>
<dbReference type="HAMAP" id="MF_00323">
    <property type="entry name" value="Ferrochelatase"/>
    <property type="match status" value="1"/>
</dbReference>
<dbReference type="Pfam" id="PF00762">
    <property type="entry name" value="Ferrochelatase"/>
    <property type="match status" value="1"/>
</dbReference>
<proteinExistence type="inferred from homology"/>
<protein>
    <recommendedName>
        <fullName evidence="7 8">Ferrochelatase</fullName>
        <ecNumber evidence="7 8">4.98.1.1</ecNumber>
    </recommendedName>
    <alternativeName>
        <fullName evidence="7">Heme synthase</fullName>
    </alternativeName>
    <alternativeName>
        <fullName evidence="7">Protoheme ferro-lyase</fullName>
    </alternativeName>
</protein>
<dbReference type="InterPro" id="IPR019772">
    <property type="entry name" value="Ferrochelatase_AS"/>
</dbReference>
<keyword evidence="10" id="KW-1185">Reference proteome</keyword>
<dbReference type="PANTHER" id="PTHR11108:SF1">
    <property type="entry name" value="FERROCHELATASE, MITOCHONDRIAL"/>
    <property type="match status" value="1"/>
</dbReference>